<name>A0ABW4I5W1_9SPHN</name>
<evidence type="ECO:0000313" key="3">
    <source>
        <dbReference type="Proteomes" id="UP001597115"/>
    </source>
</evidence>
<feature type="transmembrane region" description="Helical" evidence="1">
    <location>
        <begin position="17"/>
        <end position="37"/>
    </location>
</feature>
<accession>A0ABW4I5W1</accession>
<dbReference type="RefSeq" id="WP_380891418.1">
    <property type="nucleotide sequence ID" value="NZ_JBHUDY010000003.1"/>
</dbReference>
<keyword evidence="1" id="KW-0812">Transmembrane</keyword>
<dbReference type="EMBL" id="JBHUDY010000003">
    <property type="protein sequence ID" value="MFD1613376.1"/>
    <property type="molecule type" value="Genomic_DNA"/>
</dbReference>
<sequence>MNTMIVSPALRRRDDSLAVLTGLFLSFAALPFIWVALAQLA</sequence>
<keyword evidence="1" id="KW-1133">Transmembrane helix</keyword>
<keyword evidence="1" id="KW-0472">Membrane</keyword>
<protein>
    <recommendedName>
        <fullName evidence="4">Carbohydrate ABC transporter permease</fullName>
    </recommendedName>
</protein>
<dbReference type="Proteomes" id="UP001597115">
    <property type="component" value="Unassembled WGS sequence"/>
</dbReference>
<organism evidence="2 3">
    <name type="scientific">Sphingomonas tabacisoli</name>
    <dbReference type="NCBI Taxonomy" id="2249466"/>
    <lineage>
        <taxon>Bacteria</taxon>
        <taxon>Pseudomonadati</taxon>
        <taxon>Pseudomonadota</taxon>
        <taxon>Alphaproteobacteria</taxon>
        <taxon>Sphingomonadales</taxon>
        <taxon>Sphingomonadaceae</taxon>
        <taxon>Sphingomonas</taxon>
    </lineage>
</organism>
<evidence type="ECO:0000313" key="2">
    <source>
        <dbReference type="EMBL" id="MFD1613376.1"/>
    </source>
</evidence>
<reference evidence="3" key="1">
    <citation type="journal article" date="2019" name="Int. J. Syst. Evol. Microbiol.">
        <title>The Global Catalogue of Microorganisms (GCM) 10K type strain sequencing project: providing services to taxonomists for standard genome sequencing and annotation.</title>
        <authorList>
            <consortium name="The Broad Institute Genomics Platform"/>
            <consortium name="The Broad Institute Genome Sequencing Center for Infectious Disease"/>
            <person name="Wu L."/>
            <person name="Ma J."/>
        </authorList>
    </citation>
    <scope>NUCLEOTIDE SEQUENCE [LARGE SCALE GENOMIC DNA]</scope>
    <source>
        <strain evidence="3">CGMCC 1.16275</strain>
    </source>
</reference>
<comment type="caution">
    <text evidence="2">The sequence shown here is derived from an EMBL/GenBank/DDBJ whole genome shotgun (WGS) entry which is preliminary data.</text>
</comment>
<evidence type="ECO:0000256" key="1">
    <source>
        <dbReference type="SAM" id="Phobius"/>
    </source>
</evidence>
<keyword evidence="3" id="KW-1185">Reference proteome</keyword>
<evidence type="ECO:0008006" key="4">
    <source>
        <dbReference type="Google" id="ProtNLM"/>
    </source>
</evidence>
<proteinExistence type="predicted"/>
<gene>
    <name evidence="2" type="ORF">ACFSCW_16370</name>
</gene>